<evidence type="ECO:0000313" key="2">
    <source>
        <dbReference type="EMBL" id="WEK33878.1"/>
    </source>
</evidence>
<evidence type="ECO:0000256" key="1">
    <source>
        <dbReference type="SAM" id="Coils"/>
    </source>
</evidence>
<feature type="coiled-coil region" evidence="1">
    <location>
        <begin position="16"/>
        <end position="43"/>
    </location>
</feature>
<dbReference type="EMBL" id="CP119311">
    <property type="protein sequence ID" value="WEK33878.1"/>
    <property type="molecule type" value="Genomic_DNA"/>
</dbReference>
<keyword evidence="1" id="KW-0175">Coiled coil</keyword>
<organism evidence="2 3">
    <name type="scientific">Candidatus Pseudobacter hemicellulosilyticus</name>
    <dbReference type="NCBI Taxonomy" id="3121375"/>
    <lineage>
        <taxon>Bacteria</taxon>
        <taxon>Pseudomonadati</taxon>
        <taxon>Bacteroidota</taxon>
        <taxon>Chitinophagia</taxon>
        <taxon>Chitinophagales</taxon>
        <taxon>Chitinophagaceae</taxon>
        <taxon>Pseudobacter</taxon>
    </lineage>
</organism>
<gene>
    <name evidence="2" type="ORF">P0Y53_15420</name>
</gene>
<accession>A0AAJ5WNY0</accession>
<name>A0AAJ5WNY0_9BACT</name>
<proteinExistence type="predicted"/>
<sequence length="163" mass="18941">MPIQIEINDSHVDGLIEFYLQRIKVLRTEIAEREKESKDINAQILRLKRGKTESIGNEKSPIIHSTSNYHEKWTWIKKIRFILEPSLYPMTTKEIVDTLMTYEAGLMFDRKKAIASVSSILSTKSGEGKEFLRLENESGDFAYDIKKKKNVKDDNDDDINPFE</sequence>
<reference evidence="2" key="1">
    <citation type="submission" date="2023-03" db="EMBL/GenBank/DDBJ databases">
        <title>Andean soil-derived lignocellulolytic bacterial consortium as a source of novel taxa and putative plastic-active enzymes.</title>
        <authorList>
            <person name="Diaz-Garcia L."/>
            <person name="Chuvochina M."/>
            <person name="Feuerriegel G."/>
            <person name="Bunk B."/>
            <person name="Sproer C."/>
            <person name="Streit W.R."/>
            <person name="Rodriguez L.M."/>
            <person name="Overmann J."/>
            <person name="Jimenez D.J."/>
        </authorList>
    </citation>
    <scope>NUCLEOTIDE SEQUENCE</scope>
    <source>
        <strain evidence="2">MAG 7</strain>
    </source>
</reference>
<evidence type="ECO:0000313" key="3">
    <source>
        <dbReference type="Proteomes" id="UP001220610"/>
    </source>
</evidence>
<dbReference type="AlphaFoldDB" id="A0AAJ5WNY0"/>
<protein>
    <submittedName>
        <fullName evidence="2">Uncharacterized protein</fullName>
    </submittedName>
</protein>
<dbReference type="Proteomes" id="UP001220610">
    <property type="component" value="Chromosome"/>
</dbReference>